<dbReference type="InterPro" id="IPR058917">
    <property type="entry name" value="RESC6_dom"/>
</dbReference>
<accession>A0AAD9GHJ9</accession>
<name>A0AAD9GHJ9_BABDI</name>
<dbReference type="Pfam" id="PF26188">
    <property type="entry name" value="RESC6"/>
    <property type="match status" value="1"/>
</dbReference>
<gene>
    <name evidence="2" type="ORF">X943_002245</name>
</gene>
<sequence length="532" mass="61142">MASIAIQGYRVRGINNVTIRLYPQVLGIHKVHEHNLCNALRDFGLMLKSEWNELLQYSYDFLKFVPTMRSSELCMIAHGYSLLQLNDRDWWDQFSSLASKASYDMDGKEIAGLLYSLSNVYKGQHPLIIKLMEESKPWIQHASPATLSLLVKVIANLKVKGNFLYSINRRAMEIIDQLNMVDVIFFVTSNTEAKTQDIELYRTLCVRAMQLYDHMELHHVRALAASLSIGGYKSHTFFNILSLRLLDISKVKKLRDSDVISLFLAYTSQKFLMQNDLCFDTNLYKTFIKERFGTAGKDKFLFPIPESGPVLIQALRDNIERITANGMPIVLRAISILNLPADKSLYDTCIDKTARYIREMKYDGLKLSNLVVTIARRHERHDEFWRAVHDVLKEPAHGLDPDLVAKMTSTLTSITNDEYKYTVYKDLIRLSLLHCKRMSEKSLFALTRAYVATMEIEALCSASYVDAIIALMQKVTLSDSYNLLKLYPFKMVSMKDENVIRLVQAAQTKLDRSEREASCYRLMESLLQVATR</sequence>
<proteinExistence type="predicted"/>
<evidence type="ECO:0000313" key="2">
    <source>
        <dbReference type="EMBL" id="KAK1938550.1"/>
    </source>
</evidence>
<evidence type="ECO:0000259" key="1">
    <source>
        <dbReference type="Pfam" id="PF26188"/>
    </source>
</evidence>
<feature type="domain" description="RNA-editing substrate-binding complex 6 protein" evidence="1">
    <location>
        <begin position="146"/>
        <end position="248"/>
    </location>
</feature>
<dbReference type="AlphaFoldDB" id="A0AAD9GHJ9"/>
<keyword evidence="3" id="KW-1185">Reference proteome</keyword>
<reference evidence="2" key="1">
    <citation type="journal article" date="2014" name="Nucleic Acids Res.">
        <title>The evolutionary dynamics of variant antigen genes in Babesia reveal a history of genomic innovation underlying host-parasite interaction.</title>
        <authorList>
            <person name="Jackson A.P."/>
            <person name="Otto T.D."/>
            <person name="Darby A."/>
            <person name="Ramaprasad A."/>
            <person name="Xia D."/>
            <person name="Echaide I.E."/>
            <person name="Farber M."/>
            <person name="Gahlot S."/>
            <person name="Gamble J."/>
            <person name="Gupta D."/>
            <person name="Gupta Y."/>
            <person name="Jackson L."/>
            <person name="Malandrin L."/>
            <person name="Malas T.B."/>
            <person name="Moussa E."/>
            <person name="Nair M."/>
            <person name="Reid A.J."/>
            <person name="Sanders M."/>
            <person name="Sharma J."/>
            <person name="Tracey A."/>
            <person name="Quail M.A."/>
            <person name="Weir W."/>
            <person name="Wastling J.M."/>
            <person name="Hall N."/>
            <person name="Willadsen P."/>
            <person name="Lingelbach K."/>
            <person name="Shiels B."/>
            <person name="Tait A."/>
            <person name="Berriman M."/>
            <person name="Allred D.R."/>
            <person name="Pain A."/>
        </authorList>
    </citation>
    <scope>NUCLEOTIDE SEQUENCE</scope>
    <source>
        <strain evidence="2">1802A</strain>
    </source>
</reference>
<dbReference type="Proteomes" id="UP001195914">
    <property type="component" value="Unassembled WGS sequence"/>
</dbReference>
<comment type="caution">
    <text evidence="2">The sequence shown here is derived from an EMBL/GenBank/DDBJ whole genome shotgun (WGS) entry which is preliminary data.</text>
</comment>
<reference evidence="2" key="2">
    <citation type="submission" date="2021-05" db="EMBL/GenBank/DDBJ databases">
        <authorList>
            <person name="Pain A."/>
        </authorList>
    </citation>
    <scope>NUCLEOTIDE SEQUENCE</scope>
    <source>
        <strain evidence="2">1802A</strain>
    </source>
</reference>
<organism evidence="2 3">
    <name type="scientific">Babesia divergens</name>
    <dbReference type="NCBI Taxonomy" id="32595"/>
    <lineage>
        <taxon>Eukaryota</taxon>
        <taxon>Sar</taxon>
        <taxon>Alveolata</taxon>
        <taxon>Apicomplexa</taxon>
        <taxon>Aconoidasida</taxon>
        <taxon>Piroplasmida</taxon>
        <taxon>Babesiidae</taxon>
        <taxon>Babesia</taxon>
    </lineage>
</organism>
<protein>
    <recommendedName>
        <fullName evidence="1">RNA-editing substrate-binding complex 6 protein domain-containing protein</fullName>
    </recommendedName>
</protein>
<dbReference type="EMBL" id="JAHBMH010000024">
    <property type="protein sequence ID" value="KAK1938550.1"/>
    <property type="molecule type" value="Genomic_DNA"/>
</dbReference>
<evidence type="ECO:0000313" key="3">
    <source>
        <dbReference type="Proteomes" id="UP001195914"/>
    </source>
</evidence>